<evidence type="ECO:0000256" key="3">
    <source>
        <dbReference type="ARBA" id="ARBA00022729"/>
    </source>
</evidence>
<keyword evidence="4 5" id="KW-0186">Copper</keyword>
<dbReference type="GO" id="GO:0042597">
    <property type="term" value="C:periplasmic space"/>
    <property type="evidence" value="ECO:0007669"/>
    <property type="project" value="UniProtKB-SubCell"/>
</dbReference>
<keyword evidence="2 5" id="KW-0479">Metal-binding</keyword>
<evidence type="ECO:0000256" key="6">
    <source>
        <dbReference type="SAM" id="SignalP"/>
    </source>
</evidence>
<dbReference type="Proteomes" id="UP000199305">
    <property type="component" value="Unassembled WGS sequence"/>
</dbReference>
<evidence type="ECO:0000256" key="2">
    <source>
        <dbReference type="ARBA" id="ARBA00022723"/>
    </source>
</evidence>
<feature type="chain" id="PRO_5011495471" description="Copper resistance protein C" evidence="6">
    <location>
        <begin position="24"/>
        <end position="120"/>
    </location>
</feature>
<evidence type="ECO:0000313" key="9">
    <source>
        <dbReference type="Proteomes" id="UP000199305"/>
    </source>
</evidence>
<evidence type="ECO:0000313" key="8">
    <source>
        <dbReference type="EMBL" id="SDJ96909.1"/>
    </source>
</evidence>
<sequence length="120" mass="12812">MLTSTLARLLVPLILLFSATVSAHTGLQGSSPADGELLEQPPVELQLNFSGKVRLMRVSLAEAKRGKVKLAFMPGAVPEKNISLQLPALETGEYTVSWVAMGGDGHKMSGDFSFKVTAEK</sequence>
<dbReference type="GO" id="GO:0030313">
    <property type="term" value="C:cell envelope"/>
    <property type="evidence" value="ECO:0007669"/>
    <property type="project" value="UniProtKB-SubCell"/>
</dbReference>
<dbReference type="AlphaFoldDB" id="A0A1G8Y222"/>
<gene>
    <name evidence="8" type="ORF">SAMN05216212_1330</name>
</gene>
<proteinExistence type="inferred from homology"/>
<dbReference type="GO" id="GO:0006825">
    <property type="term" value="P:copper ion transport"/>
    <property type="evidence" value="ECO:0007669"/>
    <property type="project" value="InterPro"/>
</dbReference>
<evidence type="ECO:0000256" key="5">
    <source>
        <dbReference type="RuleBase" id="RU369037"/>
    </source>
</evidence>
<evidence type="ECO:0000259" key="7">
    <source>
        <dbReference type="Pfam" id="PF04234"/>
    </source>
</evidence>
<evidence type="ECO:0000256" key="1">
    <source>
        <dbReference type="ARBA" id="ARBA00004196"/>
    </source>
</evidence>
<dbReference type="InterPro" id="IPR032694">
    <property type="entry name" value="CopC/D"/>
</dbReference>
<dbReference type="Pfam" id="PF04234">
    <property type="entry name" value="CopC"/>
    <property type="match status" value="1"/>
</dbReference>
<feature type="signal peptide" evidence="6">
    <location>
        <begin position="1"/>
        <end position="23"/>
    </location>
</feature>
<name>A0A1G8Y222_9GAMM</name>
<protein>
    <recommendedName>
        <fullName evidence="5">Copper resistance protein C</fullName>
    </recommendedName>
</protein>
<dbReference type="STRING" id="658219.SAMN05216212_1330"/>
<dbReference type="InterPro" id="IPR014755">
    <property type="entry name" value="Cu-Rt/internalin_Ig-like"/>
</dbReference>
<feature type="domain" description="CopC" evidence="7">
    <location>
        <begin position="24"/>
        <end position="116"/>
    </location>
</feature>
<dbReference type="SUPFAM" id="SSF81296">
    <property type="entry name" value="E set domains"/>
    <property type="match status" value="1"/>
</dbReference>
<comment type="function">
    <text evidence="5">Involved in copper resistance.</text>
</comment>
<dbReference type="Gene3D" id="2.60.40.1220">
    <property type="match status" value="1"/>
</dbReference>
<dbReference type="GO" id="GO:0046688">
    <property type="term" value="P:response to copper ion"/>
    <property type="evidence" value="ECO:0007669"/>
    <property type="project" value="UniProtKB-UniRule"/>
</dbReference>
<organism evidence="8 9">
    <name type="scientific">Microbulbifer yueqingensis</name>
    <dbReference type="NCBI Taxonomy" id="658219"/>
    <lineage>
        <taxon>Bacteria</taxon>
        <taxon>Pseudomonadati</taxon>
        <taxon>Pseudomonadota</taxon>
        <taxon>Gammaproteobacteria</taxon>
        <taxon>Cellvibrionales</taxon>
        <taxon>Microbulbiferaceae</taxon>
        <taxon>Microbulbifer</taxon>
    </lineage>
</organism>
<comment type="similarity">
    <text evidence="5">Belongs to the CopC family.</text>
</comment>
<evidence type="ECO:0000256" key="4">
    <source>
        <dbReference type="ARBA" id="ARBA00023008"/>
    </source>
</evidence>
<accession>A0A1G8Y222</accession>
<keyword evidence="5" id="KW-0574">Periplasm</keyword>
<dbReference type="EMBL" id="FNFH01000002">
    <property type="protein sequence ID" value="SDJ96909.1"/>
    <property type="molecule type" value="Genomic_DNA"/>
</dbReference>
<dbReference type="GO" id="GO:0005886">
    <property type="term" value="C:plasma membrane"/>
    <property type="evidence" value="ECO:0007669"/>
    <property type="project" value="TreeGrafter"/>
</dbReference>
<reference evidence="9" key="1">
    <citation type="submission" date="2016-10" db="EMBL/GenBank/DDBJ databases">
        <authorList>
            <person name="Varghese N."/>
            <person name="Submissions S."/>
        </authorList>
    </citation>
    <scope>NUCLEOTIDE SEQUENCE [LARGE SCALE GENOMIC DNA]</scope>
    <source>
        <strain evidence="9">CGMCC 1.10658</strain>
    </source>
</reference>
<dbReference type="PANTHER" id="PTHR34820:SF4">
    <property type="entry name" value="INNER MEMBRANE PROTEIN YEBZ"/>
    <property type="match status" value="1"/>
</dbReference>
<dbReference type="PANTHER" id="PTHR34820">
    <property type="entry name" value="INNER MEMBRANE PROTEIN YEBZ"/>
    <property type="match status" value="1"/>
</dbReference>
<dbReference type="RefSeq" id="WP_175453045.1">
    <property type="nucleotide sequence ID" value="NZ_FNFH01000002.1"/>
</dbReference>
<dbReference type="InterPro" id="IPR014756">
    <property type="entry name" value="Ig_E-set"/>
</dbReference>
<dbReference type="InterPro" id="IPR007348">
    <property type="entry name" value="CopC_dom"/>
</dbReference>
<comment type="subcellular location">
    <subcellularLocation>
        <location evidence="1">Cell envelope</location>
    </subcellularLocation>
    <subcellularLocation>
        <location evidence="5">Periplasm</location>
    </subcellularLocation>
</comment>
<dbReference type="GO" id="GO:0005507">
    <property type="term" value="F:copper ion binding"/>
    <property type="evidence" value="ECO:0007669"/>
    <property type="project" value="UniProtKB-UniRule"/>
</dbReference>
<keyword evidence="9" id="KW-1185">Reference proteome</keyword>
<keyword evidence="3 5" id="KW-0732">Signal</keyword>